<dbReference type="Proteomes" id="UP000001168">
    <property type="component" value="Chromosome"/>
</dbReference>
<gene>
    <name evidence="1" type="ordered locus">ABC2844</name>
</gene>
<keyword evidence="2" id="KW-1185">Reference proteome</keyword>
<name>Q5WE32_SHOC1</name>
<dbReference type="RefSeq" id="WP_011247686.1">
    <property type="nucleotide sequence ID" value="NC_006582.1"/>
</dbReference>
<dbReference type="InterPro" id="IPR006523">
    <property type="entry name" value="RinA"/>
</dbReference>
<dbReference type="NCBIfam" id="TIGR01636">
    <property type="entry name" value="phage_rinA"/>
    <property type="match status" value="1"/>
</dbReference>
<dbReference type="eggNOG" id="ENOG5031Z9P">
    <property type="taxonomic scope" value="Bacteria"/>
</dbReference>
<dbReference type="HOGENOM" id="CLU_129884_4_0_9"/>
<protein>
    <submittedName>
        <fullName evidence="1">Transcriptional activator</fullName>
    </submittedName>
</protein>
<dbReference type="SUPFAM" id="SSF88659">
    <property type="entry name" value="Sigma3 and sigma4 domains of RNA polymerase sigma factors"/>
    <property type="match status" value="1"/>
</dbReference>
<dbReference type="KEGG" id="bcl:ABC2844"/>
<accession>Q5WE32</accession>
<dbReference type="OrthoDB" id="2735906at2"/>
<evidence type="ECO:0000313" key="1">
    <source>
        <dbReference type="EMBL" id="BAD65378.1"/>
    </source>
</evidence>
<evidence type="ECO:0000313" key="2">
    <source>
        <dbReference type="Proteomes" id="UP000001168"/>
    </source>
</evidence>
<dbReference type="InterPro" id="IPR013324">
    <property type="entry name" value="RNA_pol_sigma_r3/r4-like"/>
</dbReference>
<proteinExistence type="predicted"/>
<sequence>MGAAEKLQKATFKHVEAELYQYPHTVKEIKKRRLELLHPYLEEVDENTGMGVNSVRSVSRPTEQMATRLTADRRLRNLEEIAEAIEAVYNDLPDKQKEFVRMRYWSGRQNASPVKIAMEIDVSERTVHNYRRKIVEVIGKRIGWI</sequence>
<reference evidence="1 2" key="5">
    <citation type="journal article" date="2007" name="Extremophiles">
        <title>Intragenomic diversity of the V1 regions of 16S rRNA genes in high-alkaline protease-producing Bacillus clausii spp.</title>
        <authorList>
            <person name="Kageyama Y."/>
            <person name="Takaki Y."/>
            <person name="Shimamura S."/>
            <person name="Nishi S."/>
            <person name="Nogi Y."/>
            <person name="Uchimura K."/>
            <person name="Kobayashi T."/>
            <person name="Hitomi J."/>
            <person name="Ozaki K."/>
            <person name="Kawai S."/>
            <person name="Ito S."/>
            <person name="Horikoshi K."/>
        </authorList>
    </citation>
    <scope>NUCLEOTIDE SEQUENCE [LARGE SCALE GENOMIC DNA]</scope>
    <source>
        <strain evidence="1 2">KSM-K16</strain>
    </source>
</reference>
<reference evidence="1 2" key="3">
    <citation type="journal article" date="1997" name="Protein Eng.">
        <title>High-resolution crystal structure of M-protease: phylogeny aided analysis of the high-alkaline adaptation mechanism.</title>
        <authorList>
            <person name="Shirai T."/>
            <person name="Suzuki A."/>
            <person name="Yamane T."/>
            <person name="Ashida T."/>
            <person name="Kobayashi T."/>
            <person name="Ito S."/>
        </authorList>
    </citation>
    <scope>NUCLEOTIDE SEQUENCE [LARGE SCALE GENOMIC DNA]</scope>
    <source>
        <strain evidence="1 2">KSM-K16</strain>
    </source>
</reference>
<dbReference type="AlphaFoldDB" id="Q5WE32"/>
<reference evidence="2" key="4">
    <citation type="submission" date="2003-10" db="EMBL/GenBank/DDBJ databases">
        <title>The complete genome sequence of the alkaliphilic Bacillus clausii KSM-K16.</title>
        <authorList>
            <person name="Takaki Y."/>
            <person name="Kageyama Y."/>
            <person name="Shimamura S."/>
            <person name="Suzuki H."/>
            <person name="Nishi S."/>
            <person name="Hatada Y."/>
            <person name="Kawai S."/>
            <person name="Ito S."/>
            <person name="Horikoshi K."/>
        </authorList>
    </citation>
    <scope>NUCLEOTIDE SEQUENCE [LARGE SCALE GENOMIC DNA]</scope>
    <source>
        <strain evidence="2">KSM-K16</strain>
    </source>
</reference>
<organism evidence="1 2">
    <name type="scientific">Shouchella clausii (strain KSM-K16)</name>
    <name type="common">Alkalihalobacillus clausii</name>
    <dbReference type="NCBI Taxonomy" id="66692"/>
    <lineage>
        <taxon>Bacteria</taxon>
        <taxon>Bacillati</taxon>
        <taxon>Bacillota</taxon>
        <taxon>Bacilli</taxon>
        <taxon>Bacillales</taxon>
        <taxon>Bacillaceae</taxon>
        <taxon>Shouchella</taxon>
    </lineage>
</organism>
<dbReference type="STRING" id="66692.ABC2844"/>
<dbReference type="EMBL" id="AP006627">
    <property type="protein sequence ID" value="BAD65378.1"/>
    <property type="molecule type" value="Genomic_DNA"/>
</dbReference>
<reference evidence="1 2" key="1">
    <citation type="journal article" date="1994" name="J. Ferment. Bioeng.">
        <title>Molecular cloning and nucleotide sequence of the gene for an alkaline protease from the alkalophilic Bacillus sp. KSM-K16.</title>
        <authorList>
            <person name="Hakamada Y."/>
            <person name="Kobayashi T."/>
            <person name="Hitomi J."/>
            <person name="Kawai S."/>
            <person name="Ito S."/>
        </authorList>
    </citation>
    <scope>NUCLEOTIDE SEQUENCE [LARGE SCALE GENOMIC DNA]</scope>
    <source>
        <strain evidence="1 2">KSM-K16</strain>
    </source>
</reference>
<dbReference type="InterPro" id="IPR036388">
    <property type="entry name" value="WH-like_DNA-bd_sf"/>
</dbReference>
<reference evidence="1 2" key="2">
    <citation type="journal article" date="1995" name="Appl. Microbiol. Biotechnol.">
        <title>Purification and properties of an alkaline protease from alkalophilic Bacillus sp. KSM-K16.</title>
        <authorList>
            <person name="Kobayashi T."/>
            <person name="Hakamada Y."/>
            <person name="Adachi S."/>
            <person name="Hitomi J."/>
            <person name="Yoshimatsu T."/>
            <person name="Koike K."/>
            <person name="Kawai S."/>
            <person name="Ito S."/>
        </authorList>
    </citation>
    <scope>NUCLEOTIDE SEQUENCE [LARGE SCALE GENOMIC DNA]</scope>
    <source>
        <strain evidence="1 2">KSM-K16</strain>
    </source>
</reference>
<dbReference type="Gene3D" id="1.10.10.10">
    <property type="entry name" value="Winged helix-like DNA-binding domain superfamily/Winged helix DNA-binding domain"/>
    <property type="match status" value="1"/>
</dbReference>